<gene>
    <name evidence="1" type="ORF">METZ01_LOCUS236127</name>
</gene>
<dbReference type="AlphaFoldDB" id="A0A382H947"/>
<organism evidence="1">
    <name type="scientific">marine metagenome</name>
    <dbReference type="NCBI Taxonomy" id="408172"/>
    <lineage>
        <taxon>unclassified sequences</taxon>
        <taxon>metagenomes</taxon>
        <taxon>ecological metagenomes</taxon>
    </lineage>
</organism>
<proteinExistence type="predicted"/>
<evidence type="ECO:0000313" key="1">
    <source>
        <dbReference type="EMBL" id="SVB83273.1"/>
    </source>
</evidence>
<name>A0A382H947_9ZZZZ</name>
<sequence length="27" mass="3019">IGGHGGIRTLDLLLRRQPPFLARPRAH</sequence>
<accession>A0A382H947</accession>
<feature type="non-terminal residue" evidence="1">
    <location>
        <position position="1"/>
    </location>
</feature>
<protein>
    <submittedName>
        <fullName evidence="1">Uncharacterized protein</fullName>
    </submittedName>
</protein>
<dbReference type="EMBL" id="UINC01059636">
    <property type="protein sequence ID" value="SVB83273.1"/>
    <property type="molecule type" value="Genomic_DNA"/>
</dbReference>
<reference evidence="1" key="1">
    <citation type="submission" date="2018-05" db="EMBL/GenBank/DDBJ databases">
        <authorList>
            <person name="Lanie J.A."/>
            <person name="Ng W.-L."/>
            <person name="Kazmierczak K.M."/>
            <person name="Andrzejewski T.M."/>
            <person name="Davidsen T.M."/>
            <person name="Wayne K.J."/>
            <person name="Tettelin H."/>
            <person name="Glass J.I."/>
            <person name="Rusch D."/>
            <person name="Podicherti R."/>
            <person name="Tsui H.-C.T."/>
            <person name="Winkler M.E."/>
        </authorList>
    </citation>
    <scope>NUCLEOTIDE SEQUENCE</scope>
</reference>